<keyword evidence="3" id="KW-1185">Reference proteome</keyword>
<proteinExistence type="predicted"/>
<evidence type="ECO:0000313" key="3">
    <source>
        <dbReference type="Proteomes" id="UP000187181"/>
    </source>
</evidence>
<name>A0A1R3W9Y5_9BACT</name>
<dbReference type="PANTHER" id="PTHR37694">
    <property type="entry name" value="SLR8022 PROTEIN"/>
    <property type="match status" value="1"/>
</dbReference>
<gene>
    <name evidence="2" type="ORF">SAMN05444128_0147</name>
</gene>
<dbReference type="SUPFAM" id="SSF51182">
    <property type="entry name" value="RmlC-like cupins"/>
    <property type="match status" value="1"/>
</dbReference>
<dbReference type="RefSeq" id="WP_083704032.1">
    <property type="nucleotide sequence ID" value="NZ_FTPP01000001.1"/>
</dbReference>
<protein>
    <recommendedName>
        <fullName evidence="4">Cupin domain protein</fullName>
    </recommendedName>
</protein>
<sequence length="129" mass="14075">MKETDKSQPAGTPRNEHMHTTDLTALAQELKGEENWQKTGRGSRTVLKSETLRIVLNVMRAGSEIKPHQAPGPISVQVLQGRIKFITGAGAVELTNGKLLTLQAHMRHSVEAIEESTFLLTVSPLPSKA</sequence>
<evidence type="ECO:0000256" key="1">
    <source>
        <dbReference type="SAM" id="MobiDB-lite"/>
    </source>
</evidence>
<dbReference type="AlphaFoldDB" id="A0A1R3W9Y5"/>
<dbReference type="Gene3D" id="2.60.120.10">
    <property type="entry name" value="Jelly Rolls"/>
    <property type="match status" value="1"/>
</dbReference>
<organism evidence="2 3">
    <name type="scientific">Pontibacter indicus</name>
    <dbReference type="NCBI Taxonomy" id="1317125"/>
    <lineage>
        <taxon>Bacteria</taxon>
        <taxon>Pseudomonadati</taxon>
        <taxon>Bacteroidota</taxon>
        <taxon>Cytophagia</taxon>
        <taxon>Cytophagales</taxon>
        <taxon>Hymenobacteraceae</taxon>
        <taxon>Pontibacter</taxon>
    </lineage>
</organism>
<dbReference type="EMBL" id="FTPP01000001">
    <property type="protein sequence ID" value="SIT74815.1"/>
    <property type="molecule type" value="Genomic_DNA"/>
</dbReference>
<accession>A0A1R3W9Y5</accession>
<reference evidence="3" key="1">
    <citation type="submission" date="2017-01" db="EMBL/GenBank/DDBJ databases">
        <authorList>
            <person name="Varghese N."/>
            <person name="Submissions S."/>
        </authorList>
    </citation>
    <scope>NUCLEOTIDE SEQUENCE [LARGE SCALE GENOMIC DNA]</scope>
    <source>
        <strain evidence="3">LP100</strain>
    </source>
</reference>
<dbReference type="Proteomes" id="UP000187181">
    <property type="component" value="Unassembled WGS sequence"/>
</dbReference>
<evidence type="ECO:0000313" key="2">
    <source>
        <dbReference type="EMBL" id="SIT74815.1"/>
    </source>
</evidence>
<dbReference type="STRING" id="1317125.SAMN05444128_0147"/>
<feature type="region of interest" description="Disordered" evidence="1">
    <location>
        <begin position="1"/>
        <end position="21"/>
    </location>
</feature>
<dbReference type="InterPro" id="IPR011051">
    <property type="entry name" value="RmlC_Cupin_sf"/>
</dbReference>
<evidence type="ECO:0008006" key="4">
    <source>
        <dbReference type="Google" id="ProtNLM"/>
    </source>
</evidence>
<dbReference type="InterPro" id="IPR014710">
    <property type="entry name" value="RmlC-like_jellyroll"/>
</dbReference>
<dbReference type="CDD" id="cd02230">
    <property type="entry name" value="cupin_HP0902-like"/>
    <property type="match status" value="1"/>
</dbReference>
<dbReference type="OrthoDB" id="8418771at2"/>
<dbReference type="PANTHER" id="PTHR37694:SF1">
    <property type="entry name" value="SLR8022 PROTEIN"/>
    <property type="match status" value="1"/>
</dbReference>